<organism evidence="2 3">
    <name type="scientific">Dorea formicigenerans</name>
    <dbReference type="NCBI Taxonomy" id="39486"/>
    <lineage>
        <taxon>Bacteria</taxon>
        <taxon>Bacillati</taxon>
        <taxon>Bacillota</taxon>
        <taxon>Clostridia</taxon>
        <taxon>Lachnospirales</taxon>
        <taxon>Lachnospiraceae</taxon>
        <taxon>Dorea</taxon>
    </lineage>
</organism>
<comment type="caution">
    <text evidence="2">The sequence shown here is derived from an EMBL/GenBank/DDBJ whole genome shotgun (WGS) entry which is preliminary data.</text>
</comment>
<gene>
    <name evidence="2" type="ORF">DXB36_06745</name>
</gene>
<sequence length="169" mass="18599">MRKKYNESDIRNDYRRLTKLLIERGMTISTMESATSGQIASLITDTEGSSAVLKGAFVTYCNEAKIMQGVPAEILEKYTVYSKETAEAMAKACAKVYEANIGIGVTGTMGNVDPANPEASVPGQVYFAITLNGEAKSYYIELQPQPTRLAYKLAVAKEIYDSLMERLED</sequence>
<dbReference type="SUPFAM" id="SSF142433">
    <property type="entry name" value="CinA-like"/>
    <property type="match status" value="1"/>
</dbReference>
<dbReference type="AlphaFoldDB" id="A0A3E5ESA4"/>
<dbReference type="NCBIfam" id="TIGR00199">
    <property type="entry name" value="PncC_domain"/>
    <property type="match status" value="1"/>
</dbReference>
<dbReference type="Pfam" id="PF02464">
    <property type="entry name" value="CinA"/>
    <property type="match status" value="1"/>
</dbReference>
<protein>
    <submittedName>
        <fullName evidence="2">CinA family protein</fullName>
    </submittedName>
</protein>
<dbReference type="GeneID" id="92865542"/>
<reference evidence="2 3" key="1">
    <citation type="submission" date="2018-08" db="EMBL/GenBank/DDBJ databases">
        <title>A genome reference for cultivated species of the human gut microbiota.</title>
        <authorList>
            <person name="Zou Y."/>
            <person name="Xue W."/>
            <person name="Luo G."/>
        </authorList>
    </citation>
    <scope>NUCLEOTIDE SEQUENCE [LARGE SCALE GENOMIC DNA]</scope>
    <source>
        <strain evidence="2 3">OM03-2</strain>
    </source>
</reference>
<accession>A0A3E5ESA4</accession>
<dbReference type="InterPro" id="IPR008136">
    <property type="entry name" value="CinA_C"/>
</dbReference>
<dbReference type="EMBL" id="QSVB01000005">
    <property type="protein sequence ID" value="RGN91856.1"/>
    <property type="molecule type" value="Genomic_DNA"/>
</dbReference>
<dbReference type="InterPro" id="IPR036653">
    <property type="entry name" value="CinA-like_C"/>
</dbReference>
<evidence type="ECO:0000259" key="1">
    <source>
        <dbReference type="Pfam" id="PF02464"/>
    </source>
</evidence>
<dbReference type="Proteomes" id="UP000260841">
    <property type="component" value="Unassembled WGS sequence"/>
</dbReference>
<dbReference type="Gene3D" id="3.90.950.20">
    <property type="entry name" value="CinA-like"/>
    <property type="match status" value="1"/>
</dbReference>
<evidence type="ECO:0000313" key="3">
    <source>
        <dbReference type="Proteomes" id="UP000260841"/>
    </source>
</evidence>
<feature type="domain" description="CinA C-terminal" evidence="1">
    <location>
        <begin position="16"/>
        <end position="156"/>
    </location>
</feature>
<proteinExistence type="predicted"/>
<dbReference type="RefSeq" id="WP_005330860.1">
    <property type="nucleotide sequence ID" value="NZ_CABJBB010000013.1"/>
</dbReference>
<name>A0A3E5ESA4_9FIRM</name>
<evidence type="ECO:0000313" key="2">
    <source>
        <dbReference type="EMBL" id="RGN91856.1"/>
    </source>
</evidence>